<dbReference type="SUPFAM" id="SSF48230">
    <property type="entry name" value="Chondroitin AC/alginate lyase"/>
    <property type="match status" value="1"/>
</dbReference>
<proteinExistence type="predicted"/>
<evidence type="ECO:0000256" key="1">
    <source>
        <dbReference type="ARBA" id="ARBA00022729"/>
    </source>
</evidence>
<organism evidence="4 5">
    <name type="scientific">Jimgerdemannia flammicorona</name>
    <dbReference type="NCBI Taxonomy" id="994334"/>
    <lineage>
        <taxon>Eukaryota</taxon>
        <taxon>Fungi</taxon>
        <taxon>Fungi incertae sedis</taxon>
        <taxon>Mucoromycota</taxon>
        <taxon>Mucoromycotina</taxon>
        <taxon>Endogonomycetes</taxon>
        <taxon>Endogonales</taxon>
        <taxon>Endogonaceae</taxon>
        <taxon>Jimgerdemannia</taxon>
    </lineage>
</organism>
<gene>
    <name evidence="4" type="ORF">BC938DRAFT_470925</name>
</gene>
<name>A0A433Q9B5_9FUNG</name>
<keyword evidence="5" id="KW-1185">Reference proteome</keyword>
<evidence type="ECO:0000313" key="5">
    <source>
        <dbReference type="Proteomes" id="UP000274822"/>
    </source>
</evidence>
<dbReference type="InterPro" id="IPR008929">
    <property type="entry name" value="Chondroitin_lyas"/>
</dbReference>
<keyword evidence="1" id="KW-0732">Signal</keyword>
<sequence>MSRDITLYCGVTGLQKRDTVQMARRPELEFISLIQLTAQKQIFQQRGCLPLRKNPSPECAPPTVLVSLQKLANGALKKGPFSVSFTEFTPPSGDTHDFYSVAPYWWPVSKMILGPDGIEKEEIWYERKDGKRVPDVGLLPNQGQLEQLAENVMYLALAFFFFEDVRYAHHATELLSCWFVEPTTTMNPNVNCGQAIRGTGPNACSGRKAGILSTRALARIANVLPLLTSSDSFDADIASALNAWYTEYVTWLVDSPLGSAGLKTTNNHRTWQLVQICTILWYLRRSDDVMNYLDQFFDSTWPNQLDPQGTGDQPQESCRTRPFHYLVFNVNAVIYLVELGAELKMDFWPSCDHGIKRAVDFVIKLWTEGVMNGGNKVKKEENADLTEAVGCILAVWRKHGDRQNEYSSIVTEARVGSNGDRISGPKYDLRSLWTS</sequence>
<dbReference type="GO" id="GO:0042597">
    <property type="term" value="C:periplasmic space"/>
    <property type="evidence" value="ECO:0007669"/>
    <property type="project" value="InterPro"/>
</dbReference>
<comment type="caution">
    <text evidence="4">The sequence shown here is derived from an EMBL/GenBank/DDBJ whole genome shotgun (WGS) entry which is preliminary data.</text>
</comment>
<dbReference type="GO" id="GO:0016829">
    <property type="term" value="F:lyase activity"/>
    <property type="evidence" value="ECO:0007669"/>
    <property type="project" value="UniProtKB-KW"/>
</dbReference>
<dbReference type="EMBL" id="RBNJ01010747">
    <property type="protein sequence ID" value="RUS26319.1"/>
    <property type="molecule type" value="Genomic_DNA"/>
</dbReference>
<evidence type="ECO:0000259" key="3">
    <source>
        <dbReference type="Pfam" id="PF05426"/>
    </source>
</evidence>
<evidence type="ECO:0000256" key="2">
    <source>
        <dbReference type="ARBA" id="ARBA00023239"/>
    </source>
</evidence>
<protein>
    <submittedName>
        <fullName evidence="4">Alginate lyase-domain-containing protein</fullName>
    </submittedName>
</protein>
<dbReference type="AlphaFoldDB" id="A0A433Q9B5"/>
<keyword evidence="2 4" id="KW-0456">Lyase</keyword>
<dbReference type="Proteomes" id="UP000274822">
    <property type="component" value="Unassembled WGS sequence"/>
</dbReference>
<evidence type="ECO:0000313" key="4">
    <source>
        <dbReference type="EMBL" id="RUS26319.1"/>
    </source>
</evidence>
<reference evidence="4 5" key="1">
    <citation type="journal article" date="2018" name="New Phytol.">
        <title>Phylogenomics of Endogonaceae and evolution of mycorrhizas within Mucoromycota.</title>
        <authorList>
            <person name="Chang Y."/>
            <person name="Desiro A."/>
            <person name="Na H."/>
            <person name="Sandor L."/>
            <person name="Lipzen A."/>
            <person name="Clum A."/>
            <person name="Barry K."/>
            <person name="Grigoriev I.V."/>
            <person name="Martin F.M."/>
            <person name="Stajich J.E."/>
            <person name="Smith M.E."/>
            <person name="Bonito G."/>
            <person name="Spatafora J.W."/>
        </authorList>
    </citation>
    <scope>NUCLEOTIDE SEQUENCE [LARGE SCALE GENOMIC DNA]</scope>
    <source>
        <strain evidence="4 5">AD002</strain>
    </source>
</reference>
<dbReference type="Pfam" id="PF05426">
    <property type="entry name" value="Alginate_lyase"/>
    <property type="match status" value="1"/>
</dbReference>
<dbReference type="InterPro" id="IPR008397">
    <property type="entry name" value="Alginate_lyase_dom"/>
</dbReference>
<accession>A0A433Q9B5</accession>
<dbReference type="Gene3D" id="1.50.10.100">
    <property type="entry name" value="Chondroitin AC/alginate lyase"/>
    <property type="match status" value="1"/>
</dbReference>
<feature type="domain" description="Alginate lyase" evidence="3">
    <location>
        <begin position="87"/>
        <end position="364"/>
    </location>
</feature>